<reference evidence="1" key="2">
    <citation type="journal article" date="2015" name="Data Brief">
        <title>Shoot transcriptome of the giant reed, Arundo donax.</title>
        <authorList>
            <person name="Barrero R.A."/>
            <person name="Guerrero F.D."/>
            <person name="Moolhuijzen P."/>
            <person name="Goolsby J.A."/>
            <person name="Tidwell J."/>
            <person name="Bellgard S.E."/>
            <person name="Bellgard M.I."/>
        </authorList>
    </citation>
    <scope>NUCLEOTIDE SEQUENCE</scope>
    <source>
        <tissue evidence="1">Shoot tissue taken approximately 20 cm above the soil surface</tissue>
    </source>
</reference>
<accession>A0A0A9ALK0</accession>
<sequence length="45" mass="5357">MLSPANPCCSLLLLRMDEKRNQERVEIEKERVVVTFSFWRIKSTC</sequence>
<dbReference type="AlphaFoldDB" id="A0A0A9ALK0"/>
<dbReference type="EMBL" id="GBRH01245336">
    <property type="protein sequence ID" value="JAD52559.1"/>
    <property type="molecule type" value="Transcribed_RNA"/>
</dbReference>
<protein>
    <submittedName>
        <fullName evidence="1">Uncharacterized protein</fullName>
    </submittedName>
</protein>
<name>A0A0A9ALK0_ARUDO</name>
<proteinExistence type="predicted"/>
<reference evidence="1" key="1">
    <citation type="submission" date="2014-09" db="EMBL/GenBank/DDBJ databases">
        <authorList>
            <person name="Magalhaes I.L.F."/>
            <person name="Oliveira U."/>
            <person name="Santos F.R."/>
            <person name="Vidigal T.H.D.A."/>
            <person name="Brescovit A.D."/>
            <person name="Santos A.J."/>
        </authorList>
    </citation>
    <scope>NUCLEOTIDE SEQUENCE</scope>
    <source>
        <tissue evidence="1">Shoot tissue taken approximately 20 cm above the soil surface</tissue>
    </source>
</reference>
<evidence type="ECO:0000313" key="1">
    <source>
        <dbReference type="EMBL" id="JAD52559.1"/>
    </source>
</evidence>
<organism evidence="1">
    <name type="scientific">Arundo donax</name>
    <name type="common">Giant reed</name>
    <name type="synonym">Donax arundinaceus</name>
    <dbReference type="NCBI Taxonomy" id="35708"/>
    <lineage>
        <taxon>Eukaryota</taxon>
        <taxon>Viridiplantae</taxon>
        <taxon>Streptophyta</taxon>
        <taxon>Embryophyta</taxon>
        <taxon>Tracheophyta</taxon>
        <taxon>Spermatophyta</taxon>
        <taxon>Magnoliopsida</taxon>
        <taxon>Liliopsida</taxon>
        <taxon>Poales</taxon>
        <taxon>Poaceae</taxon>
        <taxon>PACMAD clade</taxon>
        <taxon>Arundinoideae</taxon>
        <taxon>Arundineae</taxon>
        <taxon>Arundo</taxon>
    </lineage>
</organism>